<evidence type="ECO:0000256" key="1">
    <source>
        <dbReference type="SAM" id="MobiDB-lite"/>
    </source>
</evidence>
<accession>A0AAF0Y7I8</accession>
<feature type="region of interest" description="Disordered" evidence="1">
    <location>
        <begin position="1"/>
        <end position="96"/>
    </location>
</feature>
<feature type="compositionally biased region" description="Low complexity" evidence="1">
    <location>
        <begin position="9"/>
        <end position="44"/>
    </location>
</feature>
<protein>
    <submittedName>
        <fullName evidence="2">Uncharacterized protein</fullName>
    </submittedName>
</protein>
<feature type="region of interest" description="Disordered" evidence="1">
    <location>
        <begin position="160"/>
        <end position="179"/>
    </location>
</feature>
<organism evidence="2 3">
    <name type="scientific">Vanrija pseudolonga</name>
    <dbReference type="NCBI Taxonomy" id="143232"/>
    <lineage>
        <taxon>Eukaryota</taxon>
        <taxon>Fungi</taxon>
        <taxon>Dikarya</taxon>
        <taxon>Basidiomycota</taxon>
        <taxon>Agaricomycotina</taxon>
        <taxon>Tremellomycetes</taxon>
        <taxon>Trichosporonales</taxon>
        <taxon>Trichosporonaceae</taxon>
        <taxon>Vanrija</taxon>
    </lineage>
</organism>
<dbReference type="AlphaFoldDB" id="A0AAF0Y7I8"/>
<proteinExistence type="predicted"/>
<evidence type="ECO:0000313" key="3">
    <source>
        <dbReference type="Proteomes" id="UP000827549"/>
    </source>
</evidence>
<sequence>MPPTRSKKQTAAQPKKQTGTPPKKKAATQPKKQAAAAQSKKATAVESKKTEKARSKKETDAEQVSGAGPKSTLKALDSDEYGRNRRNLAPAPPPDNATLAAEIKALKAANAKLAREFKAYCTETKKQIAALKLQIETNHTKHGTRIKQLDEDVAELQKASDPFDYDAVTDDESNAHIDD</sequence>
<keyword evidence="3" id="KW-1185">Reference proteome</keyword>
<name>A0AAF0Y7I8_9TREE</name>
<feature type="compositionally biased region" description="Acidic residues" evidence="1">
    <location>
        <begin position="163"/>
        <end position="172"/>
    </location>
</feature>
<evidence type="ECO:0000313" key="2">
    <source>
        <dbReference type="EMBL" id="WOO79156.1"/>
    </source>
</evidence>
<gene>
    <name evidence="2" type="ORF">LOC62_02G002691</name>
</gene>
<dbReference type="RefSeq" id="XP_062625188.1">
    <property type="nucleotide sequence ID" value="XM_062769204.1"/>
</dbReference>
<reference evidence="2" key="1">
    <citation type="submission" date="2023-10" db="EMBL/GenBank/DDBJ databases">
        <authorList>
            <person name="Noh H."/>
        </authorList>
    </citation>
    <scope>NUCLEOTIDE SEQUENCE</scope>
    <source>
        <strain evidence="2">DUCC4014</strain>
    </source>
</reference>
<dbReference type="GeneID" id="87805938"/>
<feature type="compositionally biased region" description="Basic and acidic residues" evidence="1">
    <location>
        <begin position="46"/>
        <end position="60"/>
    </location>
</feature>
<dbReference type="EMBL" id="CP086715">
    <property type="protein sequence ID" value="WOO79156.1"/>
    <property type="molecule type" value="Genomic_DNA"/>
</dbReference>
<dbReference type="Proteomes" id="UP000827549">
    <property type="component" value="Chromosome 2"/>
</dbReference>